<evidence type="ECO:0000313" key="1">
    <source>
        <dbReference type="EMBL" id="MDR6891112.1"/>
    </source>
</evidence>
<organism evidence="1 2">
    <name type="scientific">Falsarthrobacter nasiphocae</name>
    <dbReference type="NCBI Taxonomy" id="189863"/>
    <lineage>
        <taxon>Bacteria</taxon>
        <taxon>Bacillati</taxon>
        <taxon>Actinomycetota</taxon>
        <taxon>Actinomycetes</taxon>
        <taxon>Micrococcales</taxon>
        <taxon>Micrococcaceae</taxon>
        <taxon>Falsarthrobacter</taxon>
    </lineage>
</organism>
<dbReference type="InterPro" id="IPR036412">
    <property type="entry name" value="HAD-like_sf"/>
</dbReference>
<dbReference type="RefSeq" id="WP_309848532.1">
    <property type="nucleotide sequence ID" value="NZ_BAAAIU010000004.1"/>
</dbReference>
<dbReference type="GO" id="GO:0016787">
    <property type="term" value="F:hydrolase activity"/>
    <property type="evidence" value="ECO:0007669"/>
    <property type="project" value="UniProtKB-KW"/>
</dbReference>
<sequence>MSASPDAAPTTRLPAAILWDMDGTIIDSEPYWMTAERELVERFGLTWTSEDAIQLVGQALPTSAAILQRHGIDLSVREIIDTLTRRVVEQCAAGVPWRPGARELLAEARELGIPCALVTMSEGPFAEVVLAQMPAGAFQAVVTGDRVAQGKPAPDAYELGFLELSETAPGLAKDECVAIEDSWPGYCSATSAGLTTVAVPLHAALPEGEVRIEWDGLEGRTCADLGRALTP</sequence>
<dbReference type="SFLD" id="SFLDG01129">
    <property type="entry name" value="C1.5:_HAD__Beta-PGM__Phosphata"/>
    <property type="match status" value="1"/>
</dbReference>
<dbReference type="PANTHER" id="PTHR18901:SF38">
    <property type="entry name" value="PSEUDOURIDINE-5'-PHOSPHATASE"/>
    <property type="match status" value="1"/>
</dbReference>
<dbReference type="CDD" id="cd07505">
    <property type="entry name" value="HAD_BPGM-like"/>
    <property type="match status" value="1"/>
</dbReference>
<dbReference type="InterPro" id="IPR041492">
    <property type="entry name" value="HAD_2"/>
</dbReference>
<dbReference type="Gene3D" id="3.40.50.1000">
    <property type="entry name" value="HAD superfamily/HAD-like"/>
    <property type="match status" value="1"/>
</dbReference>
<dbReference type="Proteomes" id="UP001247307">
    <property type="component" value="Unassembled WGS sequence"/>
</dbReference>
<dbReference type="AlphaFoldDB" id="A0AAE4C5I7"/>
<dbReference type="PANTHER" id="PTHR18901">
    <property type="entry name" value="2-DEOXYGLUCOSE-6-PHOSPHATE PHOSPHATASE 2"/>
    <property type="match status" value="1"/>
</dbReference>
<proteinExistence type="predicted"/>
<keyword evidence="2" id="KW-1185">Reference proteome</keyword>
<reference evidence="1" key="1">
    <citation type="submission" date="2023-07" db="EMBL/GenBank/DDBJ databases">
        <title>Sequencing the genomes of 1000 actinobacteria strains.</title>
        <authorList>
            <person name="Klenk H.-P."/>
        </authorList>
    </citation>
    <scope>NUCLEOTIDE SEQUENCE</scope>
    <source>
        <strain evidence="1">DSM 13988</strain>
    </source>
</reference>
<dbReference type="Gene3D" id="1.10.150.240">
    <property type="entry name" value="Putative phosphatase, domain 2"/>
    <property type="match status" value="1"/>
</dbReference>
<dbReference type="Pfam" id="PF13419">
    <property type="entry name" value="HAD_2"/>
    <property type="match status" value="1"/>
</dbReference>
<dbReference type="EMBL" id="JAVDUI010000001">
    <property type="protein sequence ID" value="MDR6891112.1"/>
    <property type="molecule type" value="Genomic_DNA"/>
</dbReference>
<dbReference type="InterPro" id="IPR023214">
    <property type="entry name" value="HAD_sf"/>
</dbReference>
<dbReference type="InterPro" id="IPR023198">
    <property type="entry name" value="PGP-like_dom2"/>
</dbReference>
<name>A0AAE4C5I7_9MICC</name>
<keyword evidence="1" id="KW-0378">Hydrolase</keyword>
<accession>A0AAE4C5I7</accession>
<comment type="caution">
    <text evidence="1">The sequence shown here is derived from an EMBL/GenBank/DDBJ whole genome shotgun (WGS) entry which is preliminary data.</text>
</comment>
<protein>
    <submittedName>
        <fullName evidence="1">HAD superfamily hydrolase (TIGR01509 family)</fullName>
    </submittedName>
</protein>
<dbReference type="SUPFAM" id="SSF56784">
    <property type="entry name" value="HAD-like"/>
    <property type="match status" value="1"/>
</dbReference>
<dbReference type="SFLD" id="SFLDS00003">
    <property type="entry name" value="Haloacid_Dehalogenase"/>
    <property type="match status" value="1"/>
</dbReference>
<evidence type="ECO:0000313" key="2">
    <source>
        <dbReference type="Proteomes" id="UP001247307"/>
    </source>
</evidence>
<gene>
    <name evidence="1" type="ORF">J2S35_000052</name>
</gene>